<gene>
    <name evidence="1" type="ORF">J2Z53_000812</name>
</gene>
<accession>A0ABS4EZ15</accession>
<dbReference type="InterPro" id="IPR021321">
    <property type="entry name" value="DUF2922"/>
</dbReference>
<dbReference type="Proteomes" id="UP000783390">
    <property type="component" value="Unassembled WGS sequence"/>
</dbReference>
<sequence length="73" mass="7883">MLEKSLVIGFENDLGKKSNITIKDIKDDVNNTTVNSLMDLIISSDIFVTSGGSLVKKVSAAIISKEVTEIELV</sequence>
<name>A0ABS4EZ15_9CLOT</name>
<comment type="caution">
    <text evidence="1">The sequence shown here is derived from an EMBL/GenBank/DDBJ whole genome shotgun (WGS) entry which is preliminary data.</text>
</comment>
<organism evidence="1 2">
    <name type="scientific">Clostridium moniliforme</name>
    <dbReference type="NCBI Taxonomy" id="39489"/>
    <lineage>
        <taxon>Bacteria</taxon>
        <taxon>Bacillati</taxon>
        <taxon>Bacillota</taxon>
        <taxon>Clostridia</taxon>
        <taxon>Eubacteriales</taxon>
        <taxon>Clostridiaceae</taxon>
        <taxon>Clostridium</taxon>
    </lineage>
</organism>
<evidence type="ECO:0008006" key="3">
    <source>
        <dbReference type="Google" id="ProtNLM"/>
    </source>
</evidence>
<keyword evidence="2" id="KW-1185">Reference proteome</keyword>
<reference evidence="1 2" key="1">
    <citation type="submission" date="2021-03" db="EMBL/GenBank/DDBJ databases">
        <title>Genomic Encyclopedia of Type Strains, Phase IV (KMG-IV): sequencing the most valuable type-strain genomes for metagenomic binning, comparative biology and taxonomic classification.</title>
        <authorList>
            <person name="Goeker M."/>
        </authorList>
    </citation>
    <scope>NUCLEOTIDE SEQUENCE [LARGE SCALE GENOMIC DNA]</scope>
    <source>
        <strain evidence="1 2">DSM 3984</strain>
    </source>
</reference>
<proteinExistence type="predicted"/>
<protein>
    <recommendedName>
        <fullName evidence="3">DUF2922 domain-containing protein</fullName>
    </recommendedName>
</protein>
<evidence type="ECO:0000313" key="1">
    <source>
        <dbReference type="EMBL" id="MBP1889231.1"/>
    </source>
</evidence>
<dbReference type="EMBL" id="JAGGJZ010000002">
    <property type="protein sequence ID" value="MBP1889231.1"/>
    <property type="molecule type" value="Genomic_DNA"/>
</dbReference>
<evidence type="ECO:0000313" key="2">
    <source>
        <dbReference type="Proteomes" id="UP000783390"/>
    </source>
</evidence>
<dbReference type="Pfam" id="PF11148">
    <property type="entry name" value="DUF2922"/>
    <property type="match status" value="1"/>
</dbReference>
<dbReference type="RefSeq" id="WP_209795948.1">
    <property type="nucleotide sequence ID" value="NZ_JAGGJZ010000002.1"/>
</dbReference>